<dbReference type="AlphaFoldDB" id="A0A397SYQ9"/>
<reference evidence="2 3" key="1">
    <citation type="submission" date="2018-06" db="EMBL/GenBank/DDBJ databases">
        <title>Comparative genomics reveals the genomic features of Rhizophagus irregularis, R. cerebriforme, R. diaphanum and Gigaspora rosea, and their symbiotic lifestyle signature.</title>
        <authorList>
            <person name="Morin E."/>
            <person name="San Clemente H."/>
            <person name="Chen E.C.H."/>
            <person name="De La Providencia I."/>
            <person name="Hainaut M."/>
            <person name="Kuo A."/>
            <person name="Kohler A."/>
            <person name="Murat C."/>
            <person name="Tang N."/>
            <person name="Roy S."/>
            <person name="Loubradou J."/>
            <person name="Henrissat B."/>
            <person name="Grigoriev I.V."/>
            <person name="Corradi N."/>
            <person name="Roux C."/>
            <person name="Martin F.M."/>
        </authorList>
    </citation>
    <scope>NUCLEOTIDE SEQUENCE [LARGE SCALE GENOMIC DNA]</scope>
    <source>
        <strain evidence="2 3">DAOM 227022</strain>
    </source>
</reference>
<accession>A0A397SYQ9</accession>
<comment type="caution">
    <text evidence="2">The sequence shown here is derived from an EMBL/GenBank/DDBJ whole genome shotgun (WGS) entry which is preliminary data.</text>
</comment>
<keyword evidence="1" id="KW-0472">Membrane</keyword>
<proteinExistence type="predicted"/>
<feature type="non-terminal residue" evidence="2">
    <location>
        <position position="1"/>
    </location>
</feature>
<sequence length="114" mass="13923">ETYRSLCFRFDTGIRNGSSNFSVQNGRENGSLYFQFDYWNQKWFSELFSSEWERKQFSSWNSGLEIFSFRNSELEKKHLALGIQNQKRNISFITNYFITNFYFFLVFFFKKRSN</sequence>
<keyword evidence="3" id="KW-1185">Reference proteome</keyword>
<gene>
    <name evidence="2" type="ORF">C1645_876252</name>
</gene>
<dbReference type="EMBL" id="QKYT01000188">
    <property type="protein sequence ID" value="RIA90169.1"/>
    <property type="molecule type" value="Genomic_DNA"/>
</dbReference>
<keyword evidence="1" id="KW-0812">Transmembrane</keyword>
<keyword evidence="1" id="KW-1133">Transmembrane helix</keyword>
<name>A0A397SYQ9_9GLOM</name>
<evidence type="ECO:0000256" key="1">
    <source>
        <dbReference type="SAM" id="Phobius"/>
    </source>
</evidence>
<evidence type="ECO:0000313" key="2">
    <source>
        <dbReference type="EMBL" id="RIA90169.1"/>
    </source>
</evidence>
<protein>
    <submittedName>
        <fullName evidence="2">Uncharacterized protein</fullName>
    </submittedName>
</protein>
<feature type="transmembrane region" description="Helical" evidence="1">
    <location>
        <begin position="90"/>
        <end position="109"/>
    </location>
</feature>
<organism evidence="2 3">
    <name type="scientific">Glomus cerebriforme</name>
    <dbReference type="NCBI Taxonomy" id="658196"/>
    <lineage>
        <taxon>Eukaryota</taxon>
        <taxon>Fungi</taxon>
        <taxon>Fungi incertae sedis</taxon>
        <taxon>Mucoromycota</taxon>
        <taxon>Glomeromycotina</taxon>
        <taxon>Glomeromycetes</taxon>
        <taxon>Glomerales</taxon>
        <taxon>Glomeraceae</taxon>
        <taxon>Glomus</taxon>
    </lineage>
</organism>
<dbReference type="Proteomes" id="UP000265703">
    <property type="component" value="Unassembled WGS sequence"/>
</dbReference>
<evidence type="ECO:0000313" key="3">
    <source>
        <dbReference type="Proteomes" id="UP000265703"/>
    </source>
</evidence>